<proteinExistence type="predicted"/>
<dbReference type="EMBL" id="JAAXQQ010000004">
    <property type="protein sequence ID" value="MBY3064679.1"/>
    <property type="molecule type" value="Genomic_DNA"/>
</dbReference>
<dbReference type="PANTHER" id="PTHR48228">
    <property type="entry name" value="SUCCINYL-COA--D-CITRAMALATE COA-TRANSFERASE"/>
    <property type="match status" value="1"/>
</dbReference>
<evidence type="ECO:0000256" key="1">
    <source>
        <dbReference type="ARBA" id="ARBA00022679"/>
    </source>
</evidence>
<dbReference type="Gene3D" id="3.40.50.10540">
    <property type="entry name" value="Crotonobetainyl-coa:carnitine coa-transferase, domain 1"/>
    <property type="match status" value="2"/>
</dbReference>
<dbReference type="InterPro" id="IPR050509">
    <property type="entry name" value="CoA-transferase_III"/>
</dbReference>
<comment type="caution">
    <text evidence="2">The sequence shown here is derived from an EMBL/GenBank/DDBJ whole genome shotgun (WGS) entry which is preliminary data.</text>
</comment>
<dbReference type="Gene3D" id="3.30.1540.10">
    <property type="entry name" value="formyl-coa transferase, domain 3"/>
    <property type="match status" value="2"/>
</dbReference>
<protein>
    <submittedName>
        <fullName evidence="2">CoA transferase</fullName>
    </submittedName>
</protein>
<dbReference type="InterPro" id="IPR003673">
    <property type="entry name" value="CoA-Trfase_fam_III"/>
</dbReference>
<dbReference type="RefSeq" id="WP_221979223.1">
    <property type="nucleotide sequence ID" value="NZ_JAAXQQ010000004.1"/>
</dbReference>
<dbReference type="GO" id="GO:0016740">
    <property type="term" value="F:transferase activity"/>
    <property type="evidence" value="ECO:0007669"/>
    <property type="project" value="UniProtKB-KW"/>
</dbReference>
<accession>A0AB35FDD7</accession>
<dbReference type="InterPro" id="IPR023606">
    <property type="entry name" value="CoA-Trfase_III_dom_1_sf"/>
</dbReference>
<dbReference type="PANTHER" id="PTHR48228:SF6">
    <property type="entry name" value="L-CARNITINE COA-TRANSFERASE"/>
    <property type="match status" value="1"/>
</dbReference>
<evidence type="ECO:0000313" key="3">
    <source>
        <dbReference type="Proteomes" id="UP000758022"/>
    </source>
</evidence>
<dbReference type="AlphaFoldDB" id="A0AB35FDD7"/>
<dbReference type="Pfam" id="PF02515">
    <property type="entry name" value="CoA_transf_3"/>
    <property type="match status" value="2"/>
</dbReference>
<dbReference type="InterPro" id="IPR044855">
    <property type="entry name" value="CoA-Trfase_III_dom3_sf"/>
</dbReference>
<reference evidence="2" key="1">
    <citation type="submission" date="2020-04" db="EMBL/GenBank/DDBJ databases">
        <title>Global-level population genomics supports evidence of horizontal gene transfer on evolution of Rhizobia in Lentils.</title>
        <authorList>
            <person name="Gai Y."/>
            <person name="Cook D."/>
            <person name="Riely B."/>
        </authorList>
    </citation>
    <scope>NUCLEOTIDE SEQUENCE</scope>
    <source>
        <strain evidence="2">TLR9</strain>
    </source>
</reference>
<dbReference type="Proteomes" id="UP000758022">
    <property type="component" value="Unassembled WGS sequence"/>
</dbReference>
<evidence type="ECO:0000313" key="2">
    <source>
        <dbReference type="EMBL" id="MBY3064679.1"/>
    </source>
</evidence>
<sequence>MPDFAKLSLEGASGLMLGTSASGSLRRVSEMLQGLTVIDASNEVAGRFCARLMADNGAGVTLSAAEEVSSARAPTWRHLNAGKRLESWDVSDQQIFAQRVRGSDIVICNSPWQVQACRSANERIIAVLITSFGQHGPYSGWRGTEMIYQALSGSMPNNGEASMPPLYGCGDRASYAAGVMAYCGAMAAVVERHVSQKGQNVDVAIAEVAAAMTTGAVAFGYSGKVPAARTTSQSMICCSGEWVLLWCYPFQWQNFCIALDAIDLYHDPRFAEQAERAVNWQVLLEILQDRLGDRTADEIVAKLRGRKLITAKSERPSQMGDNPHLNARGYWQEHDGGRVLGPLFRAYRSEEDTENSPFDNRLGSEIASPLSRLRVFDLTTAWAGPMAGRYLAFLGANVIHVEHASKTDLWRHHRQVYNDALYVEGNNPERRYNRNALFNSQNINKRSLCLDLKSPEGARLGKQIAEHCDVILTNFTPGTLDRLGIGYKALSQLNPNVIVCEMPAFGLSGPQAEALAVGATMEMAAAMSAMVGYRNGTPTTTGPHLPDPIGGLNATAAILTALVHRQMHGGGQLVEVAQVEAAMQYVGAELLEAIETGVDPVPDGNRVTHAAPHDVFPASGLDQWVAIAVLDDVAWRGLCQVIDPGLAQDSRFAQLDIRLGHQDALSEIISAWTSTRNKRDVAAELQAAGVAAAPVLEASEMFDDPFLTDRRAFAVLPHPEVGPRPYHTVPVRLSRTPGVDRLAGPCLGEHTDAVLAEFGVDAAQRQYLAARGVTNALPT</sequence>
<name>A0AB35FDD7_9HYPH</name>
<keyword evidence="1 2" id="KW-0808">Transferase</keyword>
<organism evidence="2 3">
    <name type="scientific">Rhizobium laguerreae</name>
    <dbReference type="NCBI Taxonomy" id="1076926"/>
    <lineage>
        <taxon>Bacteria</taxon>
        <taxon>Pseudomonadati</taxon>
        <taxon>Pseudomonadota</taxon>
        <taxon>Alphaproteobacteria</taxon>
        <taxon>Hyphomicrobiales</taxon>
        <taxon>Rhizobiaceae</taxon>
        <taxon>Rhizobium/Agrobacterium group</taxon>
        <taxon>Rhizobium</taxon>
    </lineage>
</organism>
<dbReference type="SUPFAM" id="SSF89796">
    <property type="entry name" value="CoA-transferase family III (CaiB/BaiF)"/>
    <property type="match status" value="2"/>
</dbReference>
<gene>
    <name evidence="2" type="ORF">HFO74_14740</name>
</gene>